<dbReference type="Proteomes" id="UP000887566">
    <property type="component" value="Unplaced"/>
</dbReference>
<proteinExistence type="predicted"/>
<dbReference type="WBParaSite" id="PSAMB.scaffold23255size441.g38852.t1">
    <property type="protein sequence ID" value="PSAMB.scaffold23255size441.g38852.t1"/>
    <property type="gene ID" value="PSAMB.scaffold23255size441.g38852"/>
</dbReference>
<reference evidence="3" key="1">
    <citation type="submission" date="2022-11" db="UniProtKB">
        <authorList>
            <consortium name="WormBaseParasite"/>
        </authorList>
    </citation>
    <scope>IDENTIFICATION</scope>
</reference>
<organism evidence="2 3">
    <name type="scientific">Plectus sambesii</name>
    <dbReference type="NCBI Taxonomy" id="2011161"/>
    <lineage>
        <taxon>Eukaryota</taxon>
        <taxon>Metazoa</taxon>
        <taxon>Ecdysozoa</taxon>
        <taxon>Nematoda</taxon>
        <taxon>Chromadorea</taxon>
        <taxon>Plectida</taxon>
        <taxon>Plectina</taxon>
        <taxon>Plectoidea</taxon>
        <taxon>Plectidae</taxon>
        <taxon>Plectus</taxon>
    </lineage>
</organism>
<evidence type="ECO:0000313" key="2">
    <source>
        <dbReference type="Proteomes" id="UP000887566"/>
    </source>
</evidence>
<evidence type="ECO:0000313" key="3">
    <source>
        <dbReference type="WBParaSite" id="PSAMB.scaffold23255size441.g38852.t1"/>
    </source>
</evidence>
<sequence length="130" mass="14348">IGSNELTRPFRIPRLTRQDAKEETVKRRPQASKRPDVGRQSGLEQACRSPLAGPAKSRPTNDRTSSSYGQRIVPAVKRKATSSSELQDERRFKSGIPIDDIMQNMIMPTSKQAGDALSDADSARSLPRGE</sequence>
<protein>
    <submittedName>
        <fullName evidence="3">Uncharacterized protein</fullName>
    </submittedName>
</protein>
<name>A0A914VR39_9BILA</name>
<evidence type="ECO:0000256" key="1">
    <source>
        <dbReference type="SAM" id="MobiDB-lite"/>
    </source>
</evidence>
<feature type="region of interest" description="Disordered" evidence="1">
    <location>
        <begin position="1"/>
        <end position="130"/>
    </location>
</feature>
<keyword evidence="2" id="KW-1185">Reference proteome</keyword>
<dbReference type="AlphaFoldDB" id="A0A914VR39"/>
<accession>A0A914VR39</accession>
<feature type="compositionally biased region" description="Basic and acidic residues" evidence="1">
    <location>
        <begin position="16"/>
        <end position="26"/>
    </location>
</feature>